<dbReference type="RefSeq" id="WP_245900918.1">
    <property type="nucleotide sequence ID" value="NZ_PVNH01000009.1"/>
</dbReference>
<proteinExistence type="predicted"/>
<dbReference type="EMBL" id="PVNH01000009">
    <property type="protein sequence ID" value="PRX45458.1"/>
    <property type="molecule type" value="Genomic_DNA"/>
</dbReference>
<feature type="transmembrane region" description="Helical" evidence="2">
    <location>
        <begin position="65"/>
        <end position="85"/>
    </location>
</feature>
<gene>
    <name evidence="4" type="ORF">B0I33_109121</name>
</gene>
<feature type="chain" id="PRO_5015549727" evidence="3">
    <location>
        <begin position="26"/>
        <end position="127"/>
    </location>
</feature>
<accession>A0A2T0LQ32</accession>
<dbReference type="Proteomes" id="UP000238362">
    <property type="component" value="Unassembled WGS sequence"/>
</dbReference>
<evidence type="ECO:0000313" key="5">
    <source>
        <dbReference type="Proteomes" id="UP000238362"/>
    </source>
</evidence>
<evidence type="ECO:0000313" key="4">
    <source>
        <dbReference type="EMBL" id="PRX45458.1"/>
    </source>
</evidence>
<feature type="region of interest" description="Disordered" evidence="1">
    <location>
        <begin position="26"/>
        <end position="59"/>
    </location>
</feature>
<feature type="signal peptide" evidence="3">
    <location>
        <begin position="1"/>
        <end position="25"/>
    </location>
</feature>
<name>A0A2T0LQ32_9PSEU</name>
<dbReference type="Pfam" id="PF19650">
    <property type="entry name" value="DUF6153"/>
    <property type="match status" value="1"/>
</dbReference>
<dbReference type="InterPro" id="IPR046151">
    <property type="entry name" value="DUF6153"/>
</dbReference>
<sequence length="127" mass="12937">MITRWVLLCLLALGVVLMHHTGAEAEPPPTAHATHAAHTMAEGTAHGDEHRPADGHPAPGGGHDLLHLCLAVAVAAGFALALTLLSGRLAAGRAPGPRGAVVPRSAARAPPRPGGRDLLHLACVLRV</sequence>
<evidence type="ECO:0000256" key="1">
    <source>
        <dbReference type="SAM" id="MobiDB-lite"/>
    </source>
</evidence>
<feature type="compositionally biased region" description="Basic and acidic residues" evidence="1">
    <location>
        <begin position="45"/>
        <end position="54"/>
    </location>
</feature>
<dbReference type="AlphaFoldDB" id="A0A2T0LQ32"/>
<feature type="region of interest" description="Disordered" evidence="1">
    <location>
        <begin position="93"/>
        <end position="113"/>
    </location>
</feature>
<reference evidence="4 5" key="1">
    <citation type="submission" date="2018-03" db="EMBL/GenBank/DDBJ databases">
        <title>Genomic Encyclopedia of Type Strains, Phase III (KMG-III): the genomes of soil and plant-associated and newly described type strains.</title>
        <authorList>
            <person name="Whitman W."/>
        </authorList>
    </citation>
    <scope>NUCLEOTIDE SEQUENCE [LARGE SCALE GENOMIC DNA]</scope>
    <source>
        <strain evidence="4 5">CGMCC 4.7125</strain>
    </source>
</reference>
<keyword evidence="5" id="KW-1185">Reference proteome</keyword>
<evidence type="ECO:0000256" key="2">
    <source>
        <dbReference type="SAM" id="Phobius"/>
    </source>
</evidence>
<keyword evidence="3" id="KW-0732">Signal</keyword>
<keyword evidence="2" id="KW-0472">Membrane</keyword>
<comment type="caution">
    <text evidence="4">The sequence shown here is derived from an EMBL/GenBank/DDBJ whole genome shotgun (WGS) entry which is preliminary data.</text>
</comment>
<evidence type="ECO:0000256" key="3">
    <source>
        <dbReference type="SAM" id="SignalP"/>
    </source>
</evidence>
<keyword evidence="2" id="KW-1133">Transmembrane helix</keyword>
<feature type="compositionally biased region" description="Low complexity" evidence="1">
    <location>
        <begin position="31"/>
        <end position="44"/>
    </location>
</feature>
<protein>
    <submittedName>
        <fullName evidence="4">Uncharacterized protein</fullName>
    </submittedName>
</protein>
<feature type="compositionally biased region" description="Low complexity" evidence="1">
    <location>
        <begin position="93"/>
        <end position="109"/>
    </location>
</feature>
<keyword evidence="2" id="KW-0812">Transmembrane</keyword>
<organism evidence="4 5">
    <name type="scientific">Prauserella shujinwangii</name>
    <dbReference type="NCBI Taxonomy" id="1453103"/>
    <lineage>
        <taxon>Bacteria</taxon>
        <taxon>Bacillati</taxon>
        <taxon>Actinomycetota</taxon>
        <taxon>Actinomycetes</taxon>
        <taxon>Pseudonocardiales</taxon>
        <taxon>Pseudonocardiaceae</taxon>
        <taxon>Prauserella</taxon>
    </lineage>
</organism>